<sequence length="197" mass="22549">MSKSVAQQPFPQSTADPPGFDLYIACSKQYSELLTTQSVPGPISHPPHWVLVQTPRDRIHQYCTFYHVAGGPYNYEYLIEQGQSLHGPRIDCFAKVATVSGFKRRVVLEIALCIEPMRCQEYICRILEELEVIQAIPKLVIDHYRMELDKSVLAQVVEGRWVLPDTVDRYVNILVQRCEAFAKSQGLDNMVYDTCLR</sequence>
<dbReference type="EMBL" id="JBFXLU010000423">
    <property type="protein sequence ID" value="KAL2826900.1"/>
    <property type="molecule type" value="Genomic_DNA"/>
</dbReference>
<accession>A0ABR4IGM7</accession>
<gene>
    <name evidence="1" type="ORF">BJY01DRAFT_255877</name>
</gene>
<evidence type="ECO:0000313" key="2">
    <source>
        <dbReference type="Proteomes" id="UP001610446"/>
    </source>
</evidence>
<dbReference type="Proteomes" id="UP001610446">
    <property type="component" value="Unassembled WGS sequence"/>
</dbReference>
<name>A0ABR4IGM7_9EURO</name>
<protein>
    <submittedName>
        <fullName evidence="1">Uncharacterized protein</fullName>
    </submittedName>
</protein>
<organism evidence="1 2">
    <name type="scientific">Aspergillus pseudoustus</name>
    <dbReference type="NCBI Taxonomy" id="1810923"/>
    <lineage>
        <taxon>Eukaryota</taxon>
        <taxon>Fungi</taxon>
        <taxon>Dikarya</taxon>
        <taxon>Ascomycota</taxon>
        <taxon>Pezizomycotina</taxon>
        <taxon>Eurotiomycetes</taxon>
        <taxon>Eurotiomycetidae</taxon>
        <taxon>Eurotiales</taxon>
        <taxon>Aspergillaceae</taxon>
        <taxon>Aspergillus</taxon>
        <taxon>Aspergillus subgen. Nidulantes</taxon>
    </lineage>
</organism>
<reference evidence="1 2" key="1">
    <citation type="submission" date="2024-07" db="EMBL/GenBank/DDBJ databases">
        <title>Section-level genome sequencing and comparative genomics of Aspergillus sections Usti and Cavernicolus.</title>
        <authorList>
            <consortium name="Lawrence Berkeley National Laboratory"/>
            <person name="Nybo J.L."/>
            <person name="Vesth T.C."/>
            <person name="Theobald S."/>
            <person name="Frisvad J.C."/>
            <person name="Larsen T.O."/>
            <person name="Kjaerboelling I."/>
            <person name="Rothschild-Mancinelli K."/>
            <person name="Lyhne E.K."/>
            <person name="Kogle M.E."/>
            <person name="Barry K."/>
            <person name="Clum A."/>
            <person name="Na H."/>
            <person name="Ledsgaard L."/>
            <person name="Lin J."/>
            <person name="Lipzen A."/>
            <person name="Kuo A."/>
            <person name="Riley R."/>
            <person name="Mondo S."/>
            <person name="Labutti K."/>
            <person name="Haridas S."/>
            <person name="Pangalinan J."/>
            <person name="Salamov A.A."/>
            <person name="Simmons B.A."/>
            <person name="Magnuson J.K."/>
            <person name="Chen J."/>
            <person name="Drula E."/>
            <person name="Henrissat B."/>
            <person name="Wiebenga A."/>
            <person name="Lubbers R.J."/>
            <person name="Gomes A.C."/>
            <person name="Makela M.R."/>
            <person name="Stajich J."/>
            <person name="Grigoriev I.V."/>
            <person name="Mortensen U.H."/>
            <person name="De Vries R.P."/>
            <person name="Baker S.E."/>
            <person name="Andersen M.R."/>
        </authorList>
    </citation>
    <scope>NUCLEOTIDE SEQUENCE [LARGE SCALE GENOMIC DNA]</scope>
    <source>
        <strain evidence="1 2">CBS 123904</strain>
    </source>
</reference>
<keyword evidence="2" id="KW-1185">Reference proteome</keyword>
<proteinExistence type="predicted"/>
<comment type="caution">
    <text evidence="1">The sequence shown here is derived from an EMBL/GenBank/DDBJ whole genome shotgun (WGS) entry which is preliminary data.</text>
</comment>
<evidence type="ECO:0000313" key="1">
    <source>
        <dbReference type="EMBL" id="KAL2826900.1"/>
    </source>
</evidence>